<dbReference type="PANTHER" id="PTHR42765">
    <property type="entry name" value="SOLEUCYL-TRNA SYNTHETASE"/>
    <property type="match status" value="1"/>
</dbReference>
<evidence type="ECO:0000256" key="3">
    <source>
        <dbReference type="ARBA" id="ARBA00022598"/>
    </source>
</evidence>
<dbReference type="InterPro" id="IPR002300">
    <property type="entry name" value="aa-tRNA-synth_Ia"/>
</dbReference>
<feature type="domain" description="Aminoacyl-tRNA synthetase class Ia" evidence="10">
    <location>
        <begin position="72"/>
        <end position="656"/>
    </location>
</feature>
<dbReference type="PROSITE" id="PS00178">
    <property type="entry name" value="AA_TRNA_LIGASE_I"/>
    <property type="match status" value="1"/>
</dbReference>
<dbReference type="Pfam" id="PF08264">
    <property type="entry name" value="Anticodon_1"/>
    <property type="match status" value="1"/>
</dbReference>
<dbReference type="PANTHER" id="PTHR42765:SF1">
    <property type="entry name" value="ISOLEUCINE--TRNA LIGASE, MITOCHONDRIAL"/>
    <property type="match status" value="1"/>
</dbReference>
<evidence type="ECO:0000259" key="10">
    <source>
        <dbReference type="Pfam" id="PF00133"/>
    </source>
</evidence>
<organism evidence="12 13">
    <name type="scientific">Zophobas morio</name>
    <dbReference type="NCBI Taxonomy" id="2755281"/>
    <lineage>
        <taxon>Eukaryota</taxon>
        <taxon>Metazoa</taxon>
        <taxon>Ecdysozoa</taxon>
        <taxon>Arthropoda</taxon>
        <taxon>Hexapoda</taxon>
        <taxon>Insecta</taxon>
        <taxon>Pterygota</taxon>
        <taxon>Neoptera</taxon>
        <taxon>Endopterygota</taxon>
        <taxon>Coleoptera</taxon>
        <taxon>Polyphaga</taxon>
        <taxon>Cucujiformia</taxon>
        <taxon>Tenebrionidae</taxon>
        <taxon>Zophobas</taxon>
    </lineage>
</organism>
<gene>
    <name evidence="12" type="ORF">Zmor_007426</name>
</gene>
<dbReference type="GO" id="GO:0005524">
    <property type="term" value="F:ATP binding"/>
    <property type="evidence" value="ECO:0007669"/>
    <property type="project" value="UniProtKB-KW"/>
</dbReference>
<evidence type="ECO:0000259" key="11">
    <source>
        <dbReference type="Pfam" id="PF08264"/>
    </source>
</evidence>
<dbReference type="InterPro" id="IPR050081">
    <property type="entry name" value="Ile-tRNA_ligase"/>
</dbReference>
<dbReference type="InterPro" id="IPR002301">
    <property type="entry name" value="Ile-tRNA-ligase"/>
</dbReference>
<dbReference type="CDD" id="cd07960">
    <property type="entry name" value="Anticodon_Ia_Ile_BEm"/>
    <property type="match status" value="1"/>
</dbReference>
<dbReference type="GO" id="GO:0004822">
    <property type="term" value="F:isoleucine-tRNA ligase activity"/>
    <property type="evidence" value="ECO:0007669"/>
    <property type="project" value="UniProtKB-EC"/>
</dbReference>
<dbReference type="EMBL" id="JALNTZ010000002">
    <property type="protein sequence ID" value="KAJ3663117.1"/>
    <property type="molecule type" value="Genomic_DNA"/>
</dbReference>
<evidence type="ECO:0000256" key="9">
    <source>
        <dbReference type="RuleBase" id="RU363035"/>
    </source>
</evidence>
<dbReference type="Pfam" id="PF00133">
    <property type="entry name" value="tRNA-synt_1"/>
    <property type="match status" value="1"/>
</dbReference>
<dbReference type="SUPFAM" id="SSF47323">
    <property type="entry name" value="Anticodon-binding domain of a subclass of class I aminoacyl-tRNA synthetases"/>
    <property type="match status" value="1"/>
</dbReference>
<evidence type="ECO:0000256" key="6">
    <source>
        <dbReference type="ARBA" id="ARBA00022917"/>
    </source>
</evidence>
<dbReference type="GO" id="GO:0002161">
    <property type="term" value="F:aminoacyl-tRNA deacylase activity"/>
    <property type="evidence" value="ECO:0007669"/>
    <property type="project" value="InterPro"/>
</dbReference>
<dbReference type="CDD" id="cd00818">
    <property type="entry name" value="IleRS_core"/>
    <property type="match status" value="1"/>
</dbReference>
<dbReference type="Gene3D" id="1.10.730.20">
    <property type="match status" value="1"/>
</dbReference>
<sequence length="942" mass="108847">MFFRLISRQKRVFNRVSYCTENENKKKLYSNTIFLPKTTFPLRLESEKLVERDEAITVSAEFDQLYKWQRSYLSEPEFVLHDGPPYANGRLHMGHALNKILKDTILRYHILKGHKVHYVLGWDCHGLPIELKALSKFDASSLEIRSKARKFAEDTIQEQKEIFKSWGILGDWKKFYATYCPDYVKVQIKLFNKLYNKNLIYRDVKPIYWSPSSRTALAEAELEYNEHHISKSVFVKFKIQNFPNRSSDGIYALIWTTTPWTLPANQLVCYNPSLSYSLVKNSRDKHLYIIASGALENLSQTLNCTFEIVENLSGDFLSHCTYIHPIYKDKTLKFLPASHATADKGTGLVHSAPAHGPEDFLMAVNYKMPINNMVNELGCYNSTVGQELEGKSVLKEGTDKVLQIIGDDIVHFHEYEHSYPYDWRTKKPVIIRASEQWFLDTESIKTRAIELLEDVKIIPLSKSDIYKRNLINQIQKRPYWCISRQRKWGVPIPVLFNKSNDDVLINEDLIRHYCMLIDNHGTDFWWQLPVEQLVPDELRQGVSVDQIQKGQDILDIWFDSGISWANVLEGDKIADMYLEGVDQFTGWFQSSLITSVALRDKAPYKAIYVHGFVVDEKGMKMSKSVGNVIDPLNIVKGTKNQKPYGIDTLRWWVACHANQDSLAHISKNVLQASADELHKIRSVIRFALGCLNDYQQPAVDYNSLSLLDKYMLHLLYLFHEQTQDAINDYQFHQICKSVINLLTTPVSALYYNGIKDRLYCDNLDATSRKASQYVLLQIFEIVTQAIAPIVPHLVEEMFQHLPQKSGRTYFASPHSKPEEFWKNEIVEKLMCTILNIKKEVNKVEGASTLESVVRISFPQNVKKLIEGEKISDIDAELEDILQVSQVLVNYSDIKSDFNLEMFKTNYFTCARCRRVQSKRENELCARCSNVVDNFNARTAIAN</sequence>
<keyword evidence="13" id="KW-1185">Reference proteome</keyword>
<evidence type="ECO:0000256" key="4">
    <source>
        <dbReference type="ARBA" id="ARBA00022741"/>
    </source>
</evidence>
<dbReference type="AlphaFoldDB" id="A0AA38IZL9"/>
<dbReference type="Gene3D" id="3.40.50.620">
    <property type="entry name" value="HUPs"/>
    <property type="match status" value="2"/>
</dbReference>
<dbReference type="SUPFAM" id="SSF52374">
    <property type="entry name" value="Nucleotidylyl transferase"/>
    <property type="match status" value="1"/>
</dbReference>
<dbReference type="InterPro" id="IPR009080">
    <property type="entry name" value="tRNAsynth_Ia_anticodon-bd"/>
</dbReference>
<keyword evidence="3 9" id="KW-0436">Ligase</keyword>
<keyword evidence="5 9" id="KW-0067">ATP-binding</keyword>
<dbReference type="InterPro" id="IPR013155">
    <property type="entry name" value="M/V/L/I-tRNA-synth_anticd-bd"/>
</dbReference>
<keyword evidence="6 9" id="KW-0648">Protein biosynthesis</keyword>
<dbReference type="GO" id="GO:0005739">
    <property type="term" value="C:mitochondrion"/>
    <property type="evidence" value="ECO:0007669"/>
    <property type="project" value="TreeGrafter"/>
</dbReference>
<proteinExistence type="inferred from homology"/>
<evidence type="ECO:0000256" key="8">
    <source>
        <dbReference type="ARBA" id="ARBA00032665"/>
    </source>
</evidence>
<evidence type="ECO:0000256" key="1">
    <source>
        <dbReference type="ARBA" id="ARBA00005594"/>
    </source>
</evidence>
<dbReference type="GO" id="GO:0032543">
    <property type="term" value="P:mitochondrial translation"/>
    <property type="evidence" value="ECO:0007669"/>
    <property type="project" value="TreeGrafter"/>
</dbReference>
<dbReference type="GO" id="GO:0000049">
    <property type="term" value="F:tRNA binding"/>
    <property type="evidence" value="ECO:0007669"/>
    <property type="project" value="InterPro"/>
</dbReference>
<dbReference type="NCBIfam" id="TIGR00392">
    <property type="entry name" value="ileS"/>
    <property type="match status" value="1"/>
</dbReference>
<comment type="caution">
    <text evidence="12">The sequence shown here is derived from an EMBL/GenBank/DDBJ whole genome shotgun (WGS) entry which is preliminary data.</text>
</comment>
<keyword evidence="4 9" id="KW-0547">Nucleotide-binding</keyword>
<comment type="similarity">
    <text evidence="1 9">Belongs to the class-I aminoacyl-tRNA synthetase family.</text>
</comment>
<dbReference type="FunFam" id="3.40.50.620:FF:000152">
    <property type="entry name" value="Isoleucine--tRNA ligase"/>
    <property type="match status" value="1"/>
</dbReference>
<evidence type="ECO:0000256" key="5">
    <source>
        <dbReference type="ARBA" id="ARBA00022840"/>
    </source>
</evidence>
<dbReference type="GO" id="GO:0006428">
    <property type="term" value="P:isoleucyl-tRNA aminoacylation"/>
    <property type="evidence" value="ECO:0007669"/>
    <property type="project" value="InterPro"/>
</dbReference>
<dbReference type="EC" id="6.1.1.5" evidence="2"/>
<keyword evidence="7 9" id="KW-0030">Aminoacyl-tRNA synthetase</keyword>
<dbReference type="FunFam" id="3.90.740.10:FF:000009">
    <property type="entry name" value="Isoleucyl-tRNA synthetase 2, mitochondrial"/>
    <property type="match status" value="1"/>
</dbReference>
<accession>A0AA38IZL9</accession>
<protein>
    <recommendedName>
        <fullName evidence="2">isoleucine--tRNA ligase</fullName>
        <ecNumber evidence="2">6.1.1.5</ecNumber>
    </recommendedName>
    <alternativeName>
        <fullName evidence="8">Isoleucyl-tRNA synthetase</fullName>
    </alternativeName>
</protein>
<dbReference type="InterPro" id="IPR009008">
    <property type="entry name" value="Val/Leu/Ile-tRNA-synth_edit"/>
</dbReference>
<evidence type="ECO:0000256" key="2">
    <source>
        <dbReference type="ARBA" id="ARBA00013165"/>
    </source>
</evidence>
<evidence type="ECO:0000313" key="12">
    <source>
        <dbReference type="EMBL" id="KAJ3663117.1"/>
    </source>
</evidence>
<evidence type="ECO:0000256" key="7">
    <source>
        <dbReference type="ARBA" id="ARBA00023146"/>
    </source>
</evidence>
<dbReference type="InterPro" id="IPR001412">
    <property type="entry name" value="aa-tRNA-synth_I_CS"/>
</dbReference>
<dbReference type="PRINTS" id="PR00984">
    <property type="entry name" value="TRNASYNTHILE"/>
</dbReference>
<evidence type="ECO:0000313" key="13">
    <source>
        <dbReference type="Proteomes" id="UP001168821"/>
    </source>
</evidence>
<reference evidence="12" key="1">
    <citation type="journal article" date="2023" name="G3 (Bethesda)">
        <title>Whole genome assemblies of Zophobas morio and Tenebrio molitor.</title>
        <authorList>
            <person name="Kaur S."/>
            <person name="Stinson S.A."/>
            <person name="diCenzo G.C."/>
        </authorList>
    </citation>
    <scope>NUCLEOTIDE SEQUENCE</scope>
    <source>
        <strain evidence="12">QUZm001</strain>
    </source>
</reference>
<dbReference type="SUPFAM" id="SSF50677">
    <property type="entry name" value="ValRS/IleRS/LeuRS editing domain"/>
    <property type="match status" value="1"/>
</dbReference>
<dbReference type="InterPro" id="IPR033708">
    <property type="entry name" value="Anticodon_Ile_BEm"/>
</dbReference>
<name>A0AA38IZL9_9CUCU</name>
<feature type="domain" description="Methionyl/Valyl/Leucyl/Isoleucyl-tRNA synthetase anticodon-binding" evidence="11">
    <location>
        <begin position="708"/>
        <end position="846"/>
    </location>
</feature>
<dbReference type="InterPro" id="IPR014729">
    <property type="entry name" value="Rossmann-like_a/b/a_fold"/>
</dbReference>
<dbReference type="Gene3D" id="1.10.10.830">
    <property type="entry name" value="Ile-tRNA synthetase CP2 domain-like"/>
    <property type="match status" value="1"/>
</dbReference>
<dbReference type="Proteomes" id="UP001168821">
    <property type="component" value="Unassembled WGS sequence"/>
</dbReference>